<dbReference type="GO" id="GO:0005737">
    <property type="term" value="C:cytoplasm"/>
    <property type="evidence" value="ECO:0007669"/>
    <property type="project" value="UniProtKB-ARBA"/>
</dbReference>
<dbReference type="AlphaFoldDB" id="A0A9D3NJU4"/>
<comment type="similarity">
    <text evidence="1">Belongs to the class IV-like SAM-binding methyltransferase superfamily. RNA methyltransferase TrmH family.</text>
</comment>
<evidence type="ECO:0000256" key="4">
    <source>
        <dbReference type="ARBA" id="ARBA00022679"/>
    </source>
</evidence>
<dbReference type="EMBL" id="JAHKSW010000017">
    <property type="protein sequence ID" value="KAG7322172.1"/>
    <property type="molecule type" value="Genomic_DNA"/>
</dbReference>
<feature type="region of interest" description="Disordered" evidence="5">
    <location>
        <begin position="56"/>
        <end position="102"/>
    </location>
</feature>
<dbReference type="SUPFAM" id="SSF55315">
    <property type="entry name" value="L30e-like"/>
    <property type="match status" value="1"/>
</dbReference>
<evidence type="ECO:0000313" key="7">
    <source>
        <dbReference type="EMBL" id="KAG7322172.1"/>
    </source>
</evidence>
<evidence type="ECO:0000256" key="1">
    <source>
        <dbReference type="ARBA" id="ARBA00007228"/>
    </source>
</evidence>
<organism evidence="7 8">
    <name type="scientific">Hemibagrus wyckioides</name>
    <dbReference type="NCBI Taxonomy" id="337641"/>
    <lineage>
        <taxon>Eukaryota</taxon>
        <taxon>Metazoa</taxon>
        <taxon>Chordata</taxon>
        <taxon>Craniata</taxon>
        <taxon>Vertebrata</taxon>
        <taxon>Euteleostomi</taxon>
        <taxon>Actinopterygii</taxon>
        <taxon>Neopterygii</taxon>
        <taxon>Teleostei</taxon>
        <taxon>Ostariophysi</taxon>
        <taxon>Siluriformes</taxon>
        <taxon>Bagridae</taxon>
        <taxon>Hemibagrus</taxon>
    </lineage>
</organism>
<evidence type="ECO:0000259" key="6">
    <source>
        <dbReference type="SMART" id="SM00967"/>
    </source>
</evidence>
<dbReference type="InterPro" id="IPR029026">
    <property type="entry name" value="tRNA_m1G_MTases_N"/>
</dbReference>
<keyword evidence="3" id="KW-0489">Methyltransferase</keyword>
<gene>
    <name evidence="7" type="ORF">KOW79_015030</name>
</gene>
<dbReference type="GO" id="GO:0006364">
    <property type="term" value="P:rRNA processing"/>
    <property type="evidence" value="ECO:0007669"/>
    <property type="project" value="UniProtKB-KW"/>
</dbReference>
<evidence type="ECO:0000256" key="5">
    <source>
        <dbReference type="SAM" id="MobiDB-lite"/>
    </source>
</evidence>
<dbReference type="InterPro" id="IPR029064">
    <property type="entry name" value="Ribosomal_eL30-like_sf"/>
</dbReference>
<accession>A0A9D3NJU4</accession>
<evidence type="ECO:0000256" key="3">
    <source>
        <dbReference type="ARBA" id="ARBA00022603"/>
    </source>
</evidence>
<comment type="caution">
    <text evidence="7">The sequence shown here is derived from an EMBL/GenBank/DDBJ whole genome shotgun (WGS) entry which is preliminary data.</text>
</comment>
<dbReference type="InterPro" id="IPR001537">
    <property type="entry name" value="SpoU_MeTrfase"/>
</dbReference>
<dbReference type="SUPFAM" id="SSF75217">
    <property type="entry name" value="alpha/beta knot"/>
    <property type="match status" value="1"/>
</dbReference>
<feature type="domain" description="RNA 2-O ribose methyltransferase substrate binding" evidence="6">
    <location>
        <begin position="151"/>
        <end position="222"/>
    </location>
</feature>
<dbReference type="Pfam" id="PF00588">
    <property type="entry name" value="SpoU_methylase"/>
    <property type="match status" value="1"/>
</dbReference>
<dbReference type="InterPro" id="IPR053888">
    <property type="entry name" value="MRM3-like_sub_bind"/>
</dbReference>
<keyword evidence="2" id="KW-0698">rRNA processing</keyword>
<protein>
    <recommendedName>
        <fullName evidence="6">RNA 2-O ribose methyltransferase substrate binding domain-containing protein</fullName>
    </recommendedName>
</protein>
<dbReference type="InterPro" id="IPR051259">
    <property type="entry name" value="rRNA_Methyltransferase"/>
</dbReference>
<evidence type="ECO:0000256" key="2">
    <source>
        <dbReference type="ARBA" id="ARBA00022552"/>
    </source>
</evidence>
<sequence length="444" mass="49377">MAALISGVSRELMIITERRSWRLGGFKSVFVNTRRFIRGLRRRPVAVLYPGDERETLIKPREQSKQREHDPKTQKKHSNKTDGWRLKDKPTGPGMGKSSGNLPRVAVESCSVRGQLGGLRFDRALPGDQRLAKMVSIARSRAFREQEGKVLLEGKRLICDAVAAGASPQTLFFSRVERLRELPLDKLGQASLVKVKFEDLRVWSDLVAPQGVIAIFTKPDESRLTFPKHLRLQSVPLFLICDNVRDPGSLGTILRCAAAAGCDRVLLTQGCVDPWEPKVLRAAMGAHFRLPIFSGLDWDTVSGHLPKTVTVHVADEGSGNVRRRDAEVQQLGETCSNSVLEEYTESDSDESDDELAPPCLEQKVYHEHWAQRNTALVISGETRGPSSEALQLAEETDGSKLVVPLAKGVERLNSAMTASILLFEGRRQLMKFAQKARRGKSFTH</sequence>
<dbReference type="OrthoDB" id="270651at2759"/>
<dbReference type="InterPro" id="IPR013123">
    <property type="entry name" value="SpoU_subst-bd"/>
</dbReference>
<reference evidence="7 8" key="1">
    <citation type="submission" date="2021-06" db="EMBL/GenBank/DDBJ databases">
        <title>Chromosome-level genome assembly of the red-tail catfish (Hemibagrus wyckioides).</title>
        <authorList>
            <person name="Shao F."/>
        </authorList>
    </citation>
    <scope>NUCLEOTIDE SEQUENCE [LARGE SCALE GENOMIC DNA]</scope>
    <source>
        <strain evidence="7">EC202008001</strain>
        <tissue evidence="7">Blood</tissue>
    </source>
</reference>
<dbReference type="Proteomes" id="UP000824219">
    <property type="component" value="Linkage Group LG17"/>
</dbReference>
<dbReference type="GO" id="GO:0008173">
    <property type="term" value="F:RNA methyltransferase activity"/>
    <property type="evidence" value="ECO:0007669"/>
    <property type="project" value="InterPro"/>
</dbReference>
<name>A0A9D3NJU4_9TELE</name>
<dbReference type="Pfam" id="PF22435">
    <property type="entry name" value="MRM3-like_sub_bind"/>
    <property type="match status" value="1"/>
</dbReference>
<dbReference type="GO" id="GO:0003723">
    <property type="term" value="F:RNA binding"/>
    <property type="evidence" value="ECO:0007669"/>
    <property type="project" value="InterPro"/>
</dbReference>
<dbReference type="InterPro" id="IPR029028">
    <property type="entry name" value="Alpha/beta_knot_MTases"/>
</dbReference>
<dbReference type="CDD" id="cd18106">
    <property type="entry name" value="SpoU-like_RNMTL1"/>
    <property type="match status" value="1"/>
</dbReference>
<dbReference type="PANTHER" id="PTHR43191:SF2">
    <property type="entry name" value="RRNA METHYLTRANSFERASE 3, MITOCHONDRIAL"/>
    <property type="match status" value="1"/>
</dbReference>
<dbReference type="SMART" id="SM00967">
    <property type="entry name" value="SpoU_sub_bind"/>
    <property type="match status" value="1"/>
</dbReference>
<dbReference type="PANTHER" id="PTHR43191">
    <property type="entry name" value="RRNA METHYLTRANSFERASE 3"/>
    <property type="match status" value="1"/>
</dbReference>
<keyword evidence="8" id="KW-1185">Reference proteome</keyword>
<proteinExistence type="inferred from homology"/>
<dbReference type="Gene3D" id="3.40.1280.10">
    <property type="match status" value="1"/>
</dbReference>
<evidence type="ECO:0000313" key="8">
    <source>
        <dbReference type="Proteomes" id="UP000824219"/>
    </source>
</evidence>
<keyword evidence="4" id="KW-0808">Transferase</keyword>
<dbReference type="GO" id="GO:0032259">
    <property type="term" value="P:methylation"/>
    <property type="evidence" value="ECO:0007669"/>
    <property type="project" value="UniProtKB-KW"/>
</dbReference>
<dbReference type="Gene3D" id="3.30.1330.30">
    <property type="match status" value="1"/>
</dbReference>
<feature type="compositionally biased region" description="Basic and acidic residues" evidence="5">
    <location>
        <begin position="56"/>
        <end position="90"/>
    </location>
</feature>